<gene>
    <name evidence="10" type="ORF">V5E97_01055</name>
</gene>
<dbReference type="EMBL" id="CP155447">
    <property type="protein sequence ID" value="XBH04630.1"/>
    <property type="molecule type" value="Genomic_DNA"/>
</dbReference>
<dbReference type="InterPro" id="IPR001867">
    <property type="entry name" value="OmpR/PhoB-type_DNA-bd"/>
</dbReference>
<keyword evidence="2" id="KW-0902">Two-component regulatory system</keyword>
<dbReference type="Gene3D" id="3.40.50.2300">
    <property type="match status" value="1"/>
</dbReference>
<dbReference type="GO" id="GO:0000156">
    <property type="term" value="F:phosphorelay response regulator activity"/>
    <property type="evidence" value="ECO:0007669"/>
    <property type="project" value="TreeGrafter"/>
</dbReference>
<dbReference type="PROSITE" id="PS51755">
    <property type="entry name" value="OMPR_PHOB"/>
    <property type="match status" value="1"/>
</dbReference>
<dbReference type="RefSeq" id="WP_406697422.1">
    <property type="nucleotide sequence ID" value="NZ_CP155447.1"/>
</dbReference>
<dbReference type="GO" id="GO:0000976">
    <property type="term" value="F:transcription cis-regulatory region binding"/>
    <property type="evidence" value="ECO:0007669"/>
    <property type="project" value="TreeGrafter"/>
</dbReference>
<evidence type="ECO:0000256" key="3">
    <source>
        <dbReference type="ARBA" id="ARBA00023015"/>
    </source>
</evidence>
<feature type="domain" description="Response regulatory" evidence="8">
    <location>
        <begin position="3"/>
        <end position="117"/>
    </location>
</feature>
<feature type="DNA-binding region" description="OmpR/PhoB-type" evidence="7">
    <location>
        <begin position="125"/>
        <end position="223"/>
    </location>
</feature>
<keyword evidence="4 7" id="KW-0238">DNA-binding</keyword>
<dbReference type="GO" id="GO:0032993">
    <property type="term" value="C:protein-DNA complex"/>
    <property type="evidence" value="ECO:0007669"/>
    <property type="project" value="TreeGrafter"/>
</dbReference>
<protein>
    <submittedName>
        <fullName evidence="10">Response regulator transcription factor</fullName>
    </submittedName>
</protein>
<dbReference type="Pfam" id="PF00072">
    <property type="entry name" value="Response_reg"/>
    <property type="match status" value="1"/>
</dbReference>
<evidence type="ECO:0000256" key="7">
    <source>
        <dbReference type="PROSITE-ProRule" id="PRU01091"/>
    </source>
</evidence>
<keyword evidence="1 6" id="KW-0597">Phosphoprotein</keyword>
<evidence type="ECO:0000259" key="8">
    <source>
        <dbReference type="PROSITE" id="PS50110"/>
    </source>
</evidence>
<dbReference type="SMART" id="SM00862">
    <property type="entry name" value="Trans_reg_C"/>
    <property type="match status" value="1"/>
</dbReference>
<evidence type="ECO:0000256" key="5">
    <source>
        <dbReference type="ARBA" id="ARBA00023163"/>
    </source>
</evidence>
<organism evidence="10">
    <name type="scientific">Singulisphaera sp. Ch08</name>
    <dbReference type="NCBI Taxonomy" id="3120278"/>
    <lineage>
        <taxon>Bacteria</taxon>
        <taxon>Pseudomonadati</taxon>
        <taxon>Planctomycetota</taxon>
        <taxon>Planctomycetia</taxon>
        <taxon>Isosphaerales</taxon>
        <taxon>Isosphaeraceae</taxon>
        <taxon>Singulisphaera</taxon>
    </lineage>
</organism>
<dbReference type="GO" id="GO:0005829">
    <property type="term" value="C:cytosol"/>
    <property type="evidence" value="ECO:0007669"/>
    <property type="project" value="TreeGrafter"/>
</dbReference>
<keyword evidence="5" id="KW-0804">Transcription</keyword>
<evidence type="ECO:0000259" key="9">
    <source>
        <dbReference type="PROSITE" id="PS51755"/>
    </source>
</evidence>
<reference evidence="10" key="1">
    <citation type="submission" date="2024-05" db="EMBL/GenBank/DDBJ databases">
        <title>Planctomycetes of the genus Singulisphaera possess chitinolytic capabilities.</title>
        <authorList>
            <person name="Ivanova A."/>
        </authorList>
    </citation>
    <scope>NUCLEOTIDE SEQUENCE</scope>
    <source>
        <strain evidence="10">Ch08T</strain>
    </source>
</reference>
<dbReference type="SMART" id="SM00448">
    <property type="entry name" value="REC"/>
    <property type="match status" value="1"/>
</dbReference>
<dbReference type="SUPFAM" id="SSF52172">
    <property type="entry name" value="CheY-like"/>
    <property type="match status" value="1"/>
</dbReference>
<dbReference type="PANTHER" id="PTHR48111">
    <property type="entry name" value="REGULATOR OF RPOS"/>
    <property type="match status" value="1"/>
</dbReference>
<name>A0AAU7CHC9_9BACT</name>
<dbReference type="InterPro" id="IPR011006">
    <property type="entry name" value="CheY-like_superfamily"/>
</dbReference>
<evidence type="ECO:0000256" key="6">
    <source>
        <dbReference type="PROSITE-ProRule" id="PRU00169"/>
    </source>
</evidence>
<dbReference type="AlphaFoldDB" id="A0AAU7CHC9"/>
<dbReference type="PROSITE" id="PS50110">
    <property type="entry name" value="RESPONSE_REGULATORY"/>
    <property type="match status" value="1"/>
</dbReference>
<keyword evidence="3" id="KW-0805">Transcription regulation</keyword>
<dbReference type="Gene3D" id="6.10.250.690">
    <property type="match status" value="1"/>
</dbReference>
<dbReference type="GO" id="GO:0006355">
    <property type="term" value="P:regulation of DNA-templated transcription"/>
    <property type="evidence" value="ECO:0007669"/>
    <property type="project" value="InterPro"/>
</dbReference>
<evidence type="ECO:0000256" key="2">
    <source>
        <dbReference type="ARBA" id="ARBA00023012"/>
    </source>
</evidence>
<dbReference type="CDD" id="cd00383">
    <property type="entry name" value="trans_reg_C"/>
    <property type="match status" value="1"/>
</dbReference>
<dbReference type="Gene3D" id="1.10.10.10">
    <property type="entry name" value="Winged helix-like DNA-binding domain superfamily/Winged helix DNA-binding domain"/>
    <property type="match status" value="1"/>
</dbReference>
<dbReference type="InterPro" id="IPR039420">
    <property type="entry name" value="WalR-like"/>
</dbReference>
<accession>A0AAU7CHC9</accession>
<feature type="domain" description="OmpR/PhoB-type" evidence="9">
    <location>
        <begin position="125"/>
        <end position="223"/>
    </location>
</feature>
<feature type="modified residue" description="4-aspartylphosphate" evidence="6">
    <location>
        <position position="52"/>
    </location>
</feature>
<dbReference type="InterPro" id="IPR036388">
    <property type="entry name" value="WH-like_DNA-bd_sf"/>
</dbReference>
<dbReference type="FunFam" id="3.40.50.2300:FF:000002">
    <property type="entry name" value="DNA-binding response regulator PhoP"/>
    <property type="match status" value="1"/>
</dbReference>
<dbReference type="InterPro" id="IPR001789">
    <property type="entry name" value="Sig_transdc_resp-reg_receiver"/>
</dbReference>
<proteinExistence type="predicted"/>
<dbReference type="PANTHER" id="PTHR48111:SF22">
    <property type="entry name" value="REGULATOR OF RPOS"/>
    <property type="match status" value="1"/>
</dbReference>
<evidence type="ECO:0000313" key="10">
    <source>
        <dbReference type="EMBL" id="XBH04630.1"/>
    </source>
</evidence>
<evidence type="ECO:0000256" key="4">
    <source>
        <dbReference type="ARBA" id="ARBA00023125"/>
    </source>
</evidence>
<sequence length="223" mass="25267">MPKILIVEDEDKLRRALQRGLTDEGYEVVAVEDGDIGLEFATEEPFDCLILDLMLPGRDGIQILSDLRARGFPTPILILSARGALEDRVRGLDFGADDYLVKPFAWSELLARLRACLRRKATGEATLLRAGRIDLDRVHRRLICGTQQVDLTIRECELMEYLIRRVDQVVSRDQLAREVWHDPGAVQTNIIDVFINYVRKKLDKVGSPGVIQTIRGVGYVLRD</sequence>
<evidence type="ECO:0000256" key="1">
    <source>
        <dbReference type="ARBA" id="ARBA00022553"/>
    </source>
</evidence>
<dbReference type="Pfam" id="PF00486">
    <property type="entry name" value="Trans_reg_C"/>
    <property type="match status" value="1"/>
</dbReference>